<sequence length="355" mass="37960">MTARSAVFAIPGDLASMTGGYIYDRRLMEELRLLGRYMHHMPLSAGFPNPSPADTEDAAQKLAAVPADQPILFDGLAFGAMDHGALGRVRAPVVALVHHPLALETGLSPARRDHLSRLERANLALATHVIVPSPHTASVLCAEYGMRPDRITVARPGVDPRMGHAVPVDPPLILSVGIQVPRKGHDILLRALARLTDREWQAVIVGTAQDAACAADLSALVQDLKLEDRVRLTGRIPDQTLQEIYNQAFVFALATRHEGHGLVFDEAMIHGLPIISCDAGAVSGTVARDAGRLVPPDDPQAFADALAAVLDDHEARAHMAVASARAGSRLPSWQATARTVDDVLSRVASGTLTRE</sequence>
<feature type="domain" description="Glycosyl transferase family 1" evidence="2">
    <location>
        <begin position="165"/>
        <end position="320"/>
    </location>
</feature>
<dbReference type="GO" id="GO:0016757">
    <property type="term" value="F:glycosyltransferase activity"/>
    <property type="evidence" value="ECO:0007669"/>
    <property type="project" value="InterPro"/>
</dbReference>
<dbReference type="CDD" id="cd03801">
    <property type="entry name" value="GT4_PimA-like"/>
    <property type="match status" value="1"/>
</dbReference>
<evidence type="ECO:0000313" key="4">
    <source>
        <dbReference type="EMBL" id="MBJ6373577.1"/>
    </source>
</evidence>
<gene>
    <name evidence="4" type="ORF">JF290_18820</name>
</gene>
<protein>
    <submittedName>
        <fullName evidence="4">Glycosyltransferase family 4 protein</fullName>
    </submittedName>
</protein>
<dbReference type="PANTHER" id="PTHR46401">
    <property type="entry name" value="GLYCOSYLTRANSFERASE WBBK-RELATED"/>
    <property type="match status" value="1"/>
</dbReference>
<evidence type="ECO:0000259" key="2">
    <source>
        <dbReference type="Pfam" id="PF00534"/>
    </source>
</evidence>
<dbReference type="Gene3D" id="3.40.50.2000">
    <property type="entry name" value="Glycogen Phosphorylase B"/>
    <property type="match status" value="2"/>
</dbReference>
<dbReference type="Proteomes" id="UP000619079">
    <property type="component" value="Unassembled WGS sequence"/>
</dbReference>
<dbReference type="Pfam" id="PF00534">
    <property type="entry name" value="Glycos_transf_1"/>
    <property type="match status" value="1"/>
</dbReference>
<evidence type="ECO:0000259" key="3">
    <source>
        <dbReference type="Pfam" id="PF13439"/>
    </source>
</evidence>
<dbReference type="InterPro" id="IPR028098">
    <property type="entry name" value="Glyco_trans_4-like_N"/>
</dbReference>
<comment type="caution">
    <text evidence="4">The sequence shown here is derived from an EMBL/GenBank/DDBJ whole genome shotgun (WGS) entry which is preliminary data.</text>
</comment>
<organism evidence="4 5">
    <name type="scientific">Sedimentitalea arenosa</name>
    <dbReference type="NCBI Taxonomy" id="2798803"/>
    <lineage>
        <taxon>Bacteria</taxon>
        <taxon>Pseudomonadati</taxon>
        <taxon>Pseudomonadota</taxon>
        <taxon>Alphaproteobacteria</taxon>
        <taxon>Rhodobacterales</taxon>
        <taxon>Paracoccaceae</taxon>
        <taxon>Sedimentitalea</taxon>
    </lineage>
</organism>
<dbReference type="GO" id="GO:0009103">
    <property type="term" value="P:lipopolysaccharide biosynthetic process"/>
    <property type="evidence" value="ECO:0007669"/>
    <property type="project" value="TreeGrafter"/>
</dbReference>
<dbReference type="AlphaFoldDB" id="A0A8J7IKF7"/>
<keyword evidence="1" id="KW-0808">Transferase</keyword>
<dbReference type="RefSeq" id="WP_199026452.1">
    <property type="nucleotide sequence ID" value="NZ_JAELVR010000016.1"/>
</dbReference>
<name>A0A8J7IKF7_9RHOB</name>
<keyword evidence="5" id="KW-1185">Reference proteome</keyword>
<proteinExistence type="predicted"/>
<reference evidence="4" key="1">
    <citation type="submission" date="2020-12" db="EMBL/GenBank/DDBJ databases">
        <title>Sedimentitalea sp. nov., isolated from sand in Incheon.</title>
        <authorList>
            <person name="Kim W."/>
        </authorList>
    </citation>
    <scope>NUCLEOTIDE SEQUENCE</scope>
    <source>
        <strain evidence="4">CAU 1593</strain>
    </source>
</reference>
<dbReference type="InterPro" id="IPR001296">
    <property type="entry name" value="Glyco_trans_1"/>
</dbReference>
<evidence type="ECO:0000313" key="5">
    <source>
        <dbReference type="Proteomes" id="UP000619079"/>
    </source>
</evidence>
<evidence type="ECO:0000256" key="1">
    <source>
        <dbReference type="ARBA" id="ARBA00022679"/>
    </source>
</evidence>
<dbReference type="PANTHER" id="PTHR46401:SF2">
    <property type="entry name" value="GLYCOSYLTRANSFERASE WBBK-RELATED"/>
    <property type="match status" value="1"/>
</dbReference>
<feature type="domain" description="Glycosyltransferase subfamily 4-like N-terminal" evidence="3">
    <location>
        <begin position="88"/>
        <end position="160"/>
    </location>
</feature>
<accession>A0A8J7IKF7</accession>
<dbReference type="SUPFAM" id="SSF53756">
    <property type="entry name" value="UDP-Glycosyltransferase/glycogen phosphorylase"/>
    <property type="match status" value="1"/>
</dbReference>
<dbReference type="EMBL" id="JAELVR010000016">
    <property type="protein sequence ID" value="MBJ6373577.1"/>
    <property type="molecule type" value="Genomic_DNA"/>
</dbReference>
<dbReference type="Pfam" id="PF13439">
    <property type="entry name" value="Glyco_transf_4"/>
    <property type="match status" value="1"/>
</dbReference>